<name>A0A0F8ZNW2_9ZZZZ</name>
<dbReference type="AlphaFoldDB" id="A0A0F8ZNW2"/>
<protein>
    <submittedName>
        <fullName evidence="1">Uncharacterized protein</fullName>
    </submittedName>
</protein>
<sequence length="41" mass="4654">MPIGAYYGGPGLSMKNRIKRRKICPIQDYQHSQVVEVHPDA</sequence>
<accession>A0A0F8ZNW2</accession>
<comment type="caution">
    <text evidence="1">The sequence shown here is derived from an EMBL/GenBank/DDBJ whole genome shotgun (WGS) entry which is preliminary data.</text>
</comment>
<proteinExistence type="predicted"/>
<evidence type="ECO:0000313" key="1">
    <source>
        <dbReference type="EMBL" id="KKK95557.1"/>
    </source>
</evidence>
<organism evidence="1">
    <name type="scientific">marine sediment metagenome</name>
    <dbReference type="NCBI Taxonomy" id="412755"/>
    <lineage>
        <taxon>unclassified sequences</taxon>
        <taxon>metagenomes</taxon>
        <taxon>ecological metagenomes</taxon>
    </lineage>
</organism>
<feature type="non-terminal residue" evidence="1">
    <location>
        <position position="41"/>
    </location>
</feature>
<gene>
    <name evidence="1" type="ORF">LCGC14_2671610</name>
</gene>
<dbReference type="EMBL" id="LAZR01046860">
    <property type="protein sequence ID" value="KKK95557.1"/>
    <property type="molecule type" value="Genomic_DNA"/>
</dbReference>
<reference evidence="1" key="1">
    <citation type="journal article" date="2015" name="Nature">
        <title>Complex archaea that bridge the gap between prokaryotes and eukaryotes.</title>
        <authorList>
            <person name="Spang A."/>
            <person name="Saw J.H."/>
            <person name="Jorgensen S.L."/>
            <person name="Zaremba-Niedzwiedzka K."/>
            <person name="Martijn J."/>
            <person name="Lind A.E."/>
            <person name="van Eijk R."/>
            <person name="Schleper C."/>
            <person name="Guy L."/>
            <person name="Ettema T.J."/>
        </authorList>
    </citation>
    <scope>NUCLEOTIDE SEQUENCE</scope>
</reference>